<organism evidence="4 5">
    <name type="scientific">Sinimarinibacterium thermocellulolyticum</name>
    <dbReference type="NCBI Taxonomy" id="3170016"/>
    <lineage>
        <taxon>Bacteria</taxon>
        <taxon>Pseudomonadati</taxon>
        <taxon>Pseudomonadota</taxon>
        <taxon>Gammaproteobacteria</taxon>
        <taxon>Nevskiales</taxon>
        <taxon>Nevskiaceae</taxon>
        <taxon>Sinimarinibacterium</taxon>
    </lineage>
</organism>
<feature type="transmembrane region" description="Helical" evidence="1">
    <location>
        <begin position="442"/>
        <end position="461"/>
    </location>
</feature>
<feature type="domain" description="Inactive transglutaminase fused to 7 transmembrane helices" evidence="2">
    <location>
        <begin position="23"/>
        <end position="181"/>
    </location>
</feature>
<feature type="transmembrane region" description="Helical" evidence="1">
    <location>
        <begin position="381"/>
        <end position="402"/>
    </location>
</feature>
<name>A0ABV2A710_9GAMM</name>
<dbReference type="Proteomes" id="UP001465331">
    <property type="component" value="Unassembled WGS sequence"/>
</dbReference>
<protein>
    <submittedName>
        <fullName evidence="4">Inactive transglutaminase family protein</fullName>
    </submittedName>
</protein>
<dbReference type="InterPro" id="IPR025840">
    <property type="entry name" value="7TM_transglut"/>
</dbReference>
<feature type="transmembrane region" description="Helical" evidence="1">
    <location>
        <begin position="316"/>
        <end position="347"/>
    </location>
</feature>
<feature type="transmembrane region" description="Helical" evidence="1">
    <location>
        <begin position="468"/>
        <end position="489"/>
    </location>
</feature>
<sequence>MRRWHLPVLVALLTATAVLLIVYKVRTLGYPLTPAQEVQSWIVEARLSFEATGGAAKAELAIPFDPPGFTLLDENFVSRGYGLQTERRGNNRVAIWSTRRPSGRQVLYYRTTVTPHQTQTLEQAVPALPTAPAYDELHGQAVNAILDEVRSKSADISTFSSLLMQVLARPTPDENVQLLLPRQATREDRVRTAIFVLAGARIPARMSRGVRLVDGTRGAQVEAWIEVNNGERWIPIDPDTGAQGYPPDFLVWWHGDTPVYSIERGRNAELRFSVTRTMEAALETATRQAQLSQSAVSSYSLLALPVHTQNVYRTLLLVPVGALLIVFLRNVVGVLTFGTFMPVLIALAFRETDLVAGLLLFSVIVTLGLAVRFYLEHLKLLLVPRLAAVVIIVILLMALVSILSQRLRFDVGLSVALFPMVILAMTIERMSIVWEEHGPADAIKQGIGSLIVAAGCYLIMFDQRVEHFVFVFPESLLLVLALTLLLGRYTGYRVTELMRFRALTEAIKP</sequence>
<keyword evidence="1" id="KW-1133">Transmembrane helix</keyword>
<feature type="transmembrane region" description="Helical" evidence="1">
    <location>
        <begin position="409"/>
        <end position="427"/>
    </location>
</feature>
<keyword evidence="1" id="KW-0472">Membrane</keyword>
<proteinExistence type="predicted"/>
<keyword evidence="1" id="KW-0812">Transmembrane</keyword>
<gene>
    <name evidence="4" type="ORF">ABSH63_03295</name>
</gene>
<evidence type="ECO:0000313" key="4">
    <source>
        <dbReference type="EMBL" id="MES0873037.1"/>
    </source>
</evidence>
<dbReference type="Pfam" id="PF14402">
    <property type="entry name" value="7TM_transglut"/>
    <property type="match status" value="1"/>
</dbReference>
<dbReference type="EMBL" id="JBEPIJ010000003">
    <property type="protein sequence ID" value="MES0873037.1"/>
    <property type="molecule type" value="Genomic_DNA"/>
</dbReference>
<evidence type="ECO:0000256" key="1">
    <source>
        <dbReference type="SAM" id="Phobius"/>
    </source>
</evidence>
<dbReference type="InterPro" id="IPR025838">
    <property type="entry name" value="Transglut_i_TM"/>
</dbReference>
<feature type="transmembrane region" description="Helical" evidence="1">
    <location>
        <begin position="354"/>
        <end position="375"/>
    </location>
</feature>
<feature type="domain" description="7 transmembrane helices usually fused to an inactive transglutaminase" evidence="3">
    <location>
        <begin position="258"/>
        <end position="503"/>
    </location>
</feature>
<keyword evidence="5" id="KW-1185">Reference proteome</keyword>
<evidence type="ECO:0000313" key="5">
    <source>
        <dbReference type="Proteomes" id="UP001465331"/>
    </source>
</evidence>
<reference evidence="4 5" key="1">
    <citation type="submission" date="2024-06" db="EMBL/GenBank/DDBJ databases">
        <authorList>
            <person name="Li Z."/>
            <person name="Jiang Y."/>
        </authorList>
    </citation>
    <scope>NUCLEOTIDE SEQUENCE [LARGE SCALE GENOMIC DNA]</scope>
    <source>
        <strain evidence="4 5">HSW-8</strain>
    </source>
</reference>
<dbReference type="RefSeq" id="WP_352887392.1">
    <property type="nucleotide sequence ID" value="NZ_JBEPIJ010000003.1"/>
</dbReference>
<comment type="caution">
    <text evidence="4">The sequence shown here is derived from an EMBL/GenBank/DDBJ whole genome shotgun (WGS) entry which is preliminary data.</text>
</comment>
<evidence type="ECO:0000259" key="3">
    <source>
        <dbReference type="Pfam" id="PF14402"/>
    </source>
</evidence>
<dbReference type="Pfam" id="PF14400">
    <property type="entry name" value="Transglut_i_TM"/>
    <property type="match status" value="1"/>
</dbReference>
<evidence type="ECO:0000259" key="2">
    <source>
        <dbReference type="Pfam" id="PF14400"/>
    </source>
</evidence>
<accession>A0ABV2A710</accession>